<protein>
    <submittedName>
        <fullName evidence="3">Membrane protein</fullName>
    </submittedName>
</protein>
<reference evidence="4" key="1">
    <citation type="submission" date="2015-07" db="EMBL/GenBank/DDBJ databases">
        <title>Whole genome sequence of an Ensifer adhaerens strain isolated from a cave pool in the Wind Cave National Park.</title>
        <authorList>
            <person name="Eng W.W.H."/>
            <person name="Gan H.M."/>
            <person name="Barton H.A."/>
            <person name="Savka M.A."/>
        </authorList>
    </citation>
    <scope>NUCLEOTIDE SEQUENCE [LARGE SCALE GENOMIC DNA]</scope>
    <source>
        <strain evidence="4">SD006</strain>
    </source>
</reference>
<evidence type="ECO:0000313" key="3">
    <source>
        <dbReference type="EMBL" id="KOF14443.1"/>
    </source>
</evidence>
<evidence type="ECO:0000256" key="2">
    <source>
        <dbReference type="SAM" id="SignalP"/>
    </source>
</evidence>
<keyword evidence="1" id="KW-0812">Transmembrane</keyword>
<dbReference type="PATRIC" id="fig|106592.7.peg.4130"/>
<name>A0A0L8BIN4_ENSAD</name>
<dbReference type="Proteomes" id="UP000037425">
    <property type="component" value="Unassembled WGS sequence"/>
</dbReference>
<dbReference type="RefSeq" id="WP_053251843.1">
    <property type="nucleotide sequence ID" value="NZ_LGAP01000026.1"/>
</dbReference>
<dbReference type="EMBL" id="LGAP01000026">
    <property type="protein sequence ID" value="KOF14443.1"/>
    <property type="molecule type" value="Genomic_DNA"/>
</dbReference>
<feature type="signal peptide" evidence="2">
    <location>
        <begin position="1"/>
        <end position="21"/>
    </location>
</feature>
<feature type="chain" id="PRO_5005581199" evidence="2">
    <location>
        <begin position="22"/>
        <end position="105"/>
    </location>
</feature>
<keyword evidence="1" id="KW-1133">Transmembrane helix</keyword>
<proteinExistence type="predicted"/>
<keyword evidence="1" id="KW-0472">Membrane</keyword>
<sequence>MRFVLRLASFVVLLAAVLAGAVDAIQSVAASELMMTSLGDDLEALGADTASWVQFAQRTDTGPTLWHSMLHWLLMQPAFAVLALLALLLWMAGYKKRPAAGRFAA</sequence>
<keyword evidence="2" id="KW-0732">Signal</keyword>
<comment type="caution">
    <text evidence="3">The sequence shown here is derived from an EMBL/GenBank/DDBJ whole genome shotgun (WGS) entry which is preliminary data.</text>
</comment>
<feature type="transmembrane region" description="Helical" evidence="1">
    <location>
        <begin position="69"/>
        <end position="92"/>
    </location>
</feature>
<dbReference type="AlphaFoldDB" id="A0A0L8BIN4"/>
<organism evidence="3 4">
    <name type="scientific">Ensifer adhaerens</name>
    <name type="common">Sinorhizobium morelense</name>
    <dbReference type="NCBI Taxonomy" id="106592"/>
    <lineage>
        <taxon>Bacteria</taxon>
        <taxon>Pseudomonadati</taxon>
        <taxon>Pseudomonadota</taxon>
        <taxon>Alphaproteobacteria</taxon>
        <taxon>Hyphomicrobiales</taxon>
        <taxon>Rhizobiaceae</taxon>
        <taxon>Sinorhizobium/Ensifer group</taxon>
        <taxon>Ensifer</taxon>
    </lineage>
</organism>
<evidence type="ECO:0000256" key="1">
    <source>
        <dbReference type="SAM" id="Phobius"/>
    </source>
</evidence>
<gene>
    <name evidence="3" type="ORF">AC244_26720</name>
</gene>
<dbReference type="OrthoDB" id="8421292at2"/>
<accession>A0A0L8BIN4</accession>
<evidence type="ECO:0000313" key="4">
    <source>
        <dbReference type="Proteomes" id="UP000037425"/>
    </source>
</evidence>